<keyword evidence="10" id="KW-1185">Reference proteome</keyword>
<dbReference type="OrthoDB" id="515887at2759"/>
<feature type="transmembrane region" description="Helical" evidence="7">
    <location>
        <begin position="171"/>
        <end position="192"/>
    </location>
</feature>
<feature type="transmembrane region" description="Helical" evidence="7">
    <location>
        <begin position="472"/>
        <end position="494"/>
    </location>
</feature>
<dbReference type="SUPFAM" id="SSF103473">
    <property type="entry name" value="MFS general substrate transporter"/>
    <property type="match status" value="1"/>
</dbReference>
<evidence type="ECO:0000256" key="1">
    <source>
        <dbReference type="ARBA" id="ARBA00004141"/>
    </source>
</evidence>
<dbReference type="InterPro" id="IPR051717">
    <property type="entry name" value="MFS_MFSD6"/>
</dbReference>
<dbReference type="EMBL" id="LT552383">
    <property type="protein sequence ID" value="SAL98950.1"/>
    <property type="molecule type" value="Genomic_DNA"/>
</dbReference>
<evidence type="ECO:0000259" key="8">
    <source>
        <dbReference type="PROSITE" id="PS50850"/>
    </source>
</evidence>
<dbReference type="Proteomes" id="UP000078561">
    <property type="component" value="Unassembled WGS sequence"/>
</dbReference>
<evidence type="ECO:0000313" key="9">
    <source>
        <dbReference type="EMBL" id="SAL98950.1"/>
    </source>
</evidence>
<evidence type="ECO:0000256" key="5">
    <source>
        <dbReference type="ARBA" id="ARBA00023136"/>
    </source>
</evidence>
<sequence>MYLLCKLLYISVFAVLSAAPPYLPLYYHDALGFSSDQIGFVLAIAPFIQTAACPLWTFVVDKRPKLHGAVMGTTALVGGIAVMGIMMIGHAIASSTYQLSNGTLVLVTSTFALTYAFFTLPSVSLVDSAVMKILGPNKILYGQQRLWGSVSCGLTILLVGQLISMTSNLDVMFYVSGVSTLVFVILSFLVHFDTNEGEEDKLQQERLLSNHYNNQPNTLSSTTSTGEKKHRYGKYQSLATDEETAAYSSHLYKASTTHSIATSVREEADEALESVGGVDLGLAISRIPSVDQSMAHILEDDVPSLSIFGSVRVITFLITTLMLGISLSMIVYFLFLFQGRDLHMPASWIGWNGPTGGITELLTFCFAKQLTERFGVTKLVLAAHFATAIRCIGYTLLVPDQFSTNIFAMMLQTLHGIGFGLFWATAVSEIDSFFPPEQRSVAQGILGALHAGLGTGLGALIGGYVYEYYGAISLFRLSAFLCVVSSAIFCIGRLPRYNVN</sequence>
<feature type="transmembrane region" description="Helical" evidence="7">
    <location>
        <begin position="146"/>
        <end position="165"/>
    </location>
</feature>
<dbReference type="InterPro" id="IPR036259">
    <property type="entry name" value="MFS_trans_sf"/>
</dbReference>
<comment type="subcellular location">
    <subcellularLocation>
        <location evidence="1">Membrane</location>
        <topology evidence="1">Multi-pass membrane protein</topology>
    </subcellularLocation>
</comment>
<name>A0A163J1F5_ABSGL</name>
<proteinExistence type="inferred from homology"/>
<evidence type="ECO:0000256" key="2">
    <source>
        <dbReference type="ARBA" id="ARBA00005241"/>
    </source>
</evidence>
<keyword evidence="3 7" id="KW-0812">Transmembrane</keyword>
<organism evidence="9">
    <name type="scientific">Absidia glauca</name>
    <name type="common">Pin mould</name>
    <dbReference type="NCBI Taxonomy" id="4829"/>
    <lineage>
        <taxon>Eukaryota</taxon>
        <taxon>Fungi</taxon>
        <taxon>Fungi incertae sedis</taxon>
        <taxon>Mucoromycota</taxon>
        <taxon>Mucoromycotina</taxon>
        <taxon>Mucoromycetes</taxon>
        <taxon>Mucorales</taxon>
        <taxon>Cunninghamellaceae</taxon>
        <taxon>Absidia</taxon>
    </lineage>
</organism>
<dbReference type="InterPro" id="IPR020846">
    <property type="entry name" value="MFS_dom"/>
</dbReference>
<dbReference type="Gene3D" id="1.20.1250.20">
    <property type="entry name" value="MFS general substrate transporter like domains"/>
    <property type="match status" value="2"/>
</dbReference>
<evidence type="ECO:0000256" key="7">
    <source>
        <dbReference type="SAM" id="Phobius"/>
    </source>
</evidence>
<feature type="transmembrane region" description="Helical" evidence="7">
    <location>
        <begin position="313"/>
        <end position="336"/>
    </location>
</feature>
<evidence type="ECO:0000313" key="10">
    <source>
        <dbReference type="Proteomes" id="UP000078561"/>
    </source>
</evidence>
<dbReference type="Pfam" id="PF12832">
    <property type="entry name" value="MFS_1_like"/>
    <property type="match status" value="1"/>
</dbReference>
<evidence type="ECO:0000256" key="3">
    <source>
        <dbReference type="ARBA" id="ARBA00022692"/>
    </source>
</evidence>
<protein>
    <recommendedName>
        <fullName evidence="8">Major facilitator superfamily (MFS) profile domain-containing protein</fullName>
    </recommendedName>
</protein>
<dbReference type="PROSITE" id="PS50850">
    <property type="entry name" value="MFS"/>
    <property type="match status" value="1"/>
</dbReference>
<dbReference type="AlphaFoldDB" id="A0A163J1F5"/>
<gene>
    <name evidence="9" type="primary">ABSGL_04521.1 scaffold 5475</name>
</gene>
<feature type="compositionally biased region" description="Polar residues" evidence="6">
    <location>
        <begin position="212"/>
        <end position="225"/>
    </location>
</feature>
<evidence type="ECO:0000256" key="4">
    <source>
        <dbReference type="ARBA" id="ARBA00022989"/>
    </source>
</evidence>
<dbReference type="OMA" id="ACPLWTY"/>
<feature type="transmembrane region" description="Helical" evidence="7">
    <location>
        <begin position="7"/>
        <end position="26"/>
    </location>
</feature>
<dbReference type="PANTHER" id="PTHR16172">
    <property type="entry name" value="MAJOR FACILITATOR SUPERFAMILY DOMAIN-CONTAINING PROTEIN 6-LIKE"/>
    <property type="match status" value="1"/>
</dbReference>
<feature type="transmembrane region" description="Helical" evidence="7">
    <location>
        <begin position="445"/>
        <end position="466"/>
    </location>
</feature>
<reference evidence="9" key="1">
    <citation type="submission" date="2016-04" db="EMBL/GenBank/DDBJ databases">
        <authorList>
            <person name="Evans L.H."/>
            <person name="Alamgir A."/>
            <person name="Owens N."/>
            <person name="Weber N.D."/>
            <person name="Virtaneva K."/>
            <person name="Barbian K."/>
            <person name="Babar A."/>
            <person name="Rosenke K."/>
        </authorList>
    </citation>
    <scope>NUCLEOTIDE SEQUENCE [LARGE SCALE GENOMIC DNA]</scope>
    <source>
        <strain evidence="9">CBS 101.48</strain>
    </source>
</reference>
<dbReference type="GO" id="GO:0016020">
    <property type="term" value="C:membrane"/>
    <property type="evidence" value="ECO:0007669"/>
    <property type="project" value="UniProtKB-SubCell"/>
</dbReference>
<dbReference type="InterPro" id="IPR024989">
    <property type="entry name" value="MFS_assoc_dom"/>
</dbReference>
<feature type="domain" description="Major facilitator superfamily (MFS) profile" evidence="8">
    <location>
        <begin position="312"/>
        <end position="500"/>
    </location>
</feature>
<feature type="transmembrane region" description="Helical" evidence="7">
    <location>
        <begin position="104"/>
        <end position="126"/>
    </location>
</feature>
<feature type="transmembrane region" description="Helical" evidence="7">
    <location>
        <begin position="404"/>
        <end position="424"/>
    </location>
</feature>
<accession>A0A163J1F5</accession>
<feature type="transmembrane region" description="Helical" evidence="7">
    <location>
        <begin position="38"/>
        <end position="58"/>
    </location>
</feature>
<comment type="similarity">
    <text evidence="2">Belongs to the major facilitator superfamily. MFSD6 family.</text>
</comment>
<feature type="transmembrane region" description="Helical" evidence="7">
    <location>
        <begin position="70"/>
        <end position="92"/>
    </location>
</feature>
<evidence type="ECO:0000256" key="6">
    <source>
        <dbReference type="SAM" id="MobiDB-lite"/>
    </source>
</evidence>
<dbReference type="GO" id="GO:0022857">
    <property type="term" value="F:transmembrane transporter activity"/>
    <property type="evidence" value="ECO:0007669"/>
    <property type="project" value="InterPro"/>
</dbReference>
<feature type="region of interest" description="Disordered" evidence="6">
    <location>
        <begin position="212"/>
        <end position="231"/>
    </location>
</feature>
<feature type="transmembrane region" description="Helical" evidence="7">
    <location>
        <begin position="348"/>
        <end position="367"/>
    </location>
</feature>
<feature type="transmembrane region" description="Helical" evidence="7">
    <location>
        <begin position="379"/>
        <end position="398"/>
    </location>
</feature>
<dbReference type="PANTHER" id="PTHR16172:SF41">
    <property type="entry name" value="MAJOR FACILITATOR SUPERFAMILY DOMAIN-CONTAINING PROTEIN 6-LIKE"/>
    <property type="match status" value="1"/>
</dbReference>
<keyword evidence="5 7" id="KW-0472">Membrane</keyword>
<keyword evidence="4 7" id="KW-1133">Transmembrane helix</keyword>
<dbReference type="InParanoid" id="A0A163J1F5"/>